<accession>A0A0N1IB36</accession>
<feature type="domain" description="RSE1/DDB1/CPSF1 first beta-propeller" evidence="1">
    <location>
        <begin position="23"/>
        <end position="156"/>
    </location>
</feature>
<dbReference type="InterPro" id="IPR050358">
    <property type="entry name" value="RSE1/DDB1/CFT1"/>
</dbReference>
<dbReference type="AlphaFoldDB" id="A0A0N1IB36"/>
<dbReference type="Gene3D" id="2.130.10.10">
    <property type="entry name" value="YVTN repeat-like/Quinoprotein amine dehydrogenase"/>
    <property type="match status" value="1"/>
</dbReference>
<reference evidence="2 3" key="1">
    <citation type="journal article" date="2015" name="Nat. Commun.">
        <title>Outbred genome sequencing and CRISPR/Cas9 gene editing in butterflies.</title>
        <authorList>
            <person name="Li X."/>
            <person name="Fan D."/>
            <person name="Zhang W."/>
            <person name="Liu G."/>
            <person name="Zhang L."/>
            <person name="Zhao L."/>
            <person name="Fang X."/>
            <person name="Chen L."/>
            <person name="Dong Y."/>
            <person name="Chen Y."/>
            <person name="Ding Y."/>
            <person name="Zhao R."/>
            <person name="Feng M."/>
            <person name="Zhu Y."/>
            <person name="Feng Y."/>
            <person name="Jiang X."/>
            <person name="Zhu D."/>
            <person name="Xiang H."/>
            <person name="Feng X."/>
            <person name="Li S."/>
            <person name="Wang J."/>
            <person name="Zhang G."/>
            <person name="Kronforst M.R."/>
            <person name="Wang W."/>
        </authorList>
    </citation>
    <scope>NUCLEOTIDE SEQUENCE [LARGE SCALE GENOMIC DNA]</scope>
    <source>
        <strain evidence="2">Ya'a_city_454_Px</strain>
        <tissue evidence="2">Whole body</tissue>
    </source>
</reference>
<keyword evidence="3" id="KW-1185">Reference proteome</keyword>
<dbReference type="InterPro" id="IPR015943">
    <property type="entry name" value="WD40/YVTN_repeat-like_dom_sf"/>
</dbReference>
<dbReference type="InterPro" id="IPR018846">
    <property type="entry name" value="Beta-prop_RSE1/DDB1/CPSF1_1st"/>
</dbReference>
<name>A0A0N1IB36_PAPXU</name>
<dbReference type="EMBL" id="KQ458616">
    <property type="protein sequence ID" value="KPJ05659.1"/>
    <property type="molecule type" value="Genomic_DNA"/>
</dbReference>
<gene>
    <name evidence="2" type="ORF">RR46_00644</name>
</gene>
<protein>
    <submittedName>
        <fullName evidence="2">Cleavage and polyadenylation specificity factor subunit 1</fullName>
    </submittedName>
</protein>
<proteinExistence type="predicted"/>
<evidence type="ECO:0000313" key="3">
    <source>
        <dbReference type="Proteomes" id="UP000053268"/>
    </source>
</evidence>
<evidence type="ECO:0000259" key="1">
    <source>
        <dbReference type="Pfam" id="PF10433"/>
    </source>
</evidence>
<organism evidence="2 3">
    <name type="scientific">Papilio xuthus</name>
    <name type="common">Asian swallowtail butterfly</name>
    <dbReference type="NCBI Taxonomy" id="66420"/>
    <lineage>
        <taxon>Eukaryota</taxon>
        <taxon>Metazoa</taxon>
        <taxon>Ecdysozoa</taxon>
        <taxon>Arthropoda</taxon>
        <taxon>Hexapoda</taxon>
        <taxon>Insecta</taxon>
        <taxon>Pterygota</taxon>
        <taxon>Neoptera</taxon>
        <taxon>Endopterygota</taxon>
        <taxon>Lepidoptera</taxon>
        <taxon>Glossata</taxon>
        <taxon>Ditrysia</taxon>
        <taxon>Papilionoidea</taxon>
        <taxon>Papilionidae</taxon>
        <taxon>Papilioninae</taxon>
        <taxon>Papilio</taxon>
    </lineage>
</organism>
<sequence>MSARVHPVIWATAGLPFDCIQAIPVQKPLGGCLILAVNSLIYLNQSVPPYGVSLNSIATHTTNFPLRIQEGVCITLDGARVAALGESRLALALRGGQLYVLTLLSDSVRSVRSFHLDRAAASVLTSCMCVIEEDFLFLGSRLGNSLLLRVTERENRMLFSVDKPLEATVDLTMTETDKDTPTTTNVTNTTTTNKEAGQKEVQDPAAKKRRLDTISDCLPTNVIEISDKDELEVYGSDIRTSTQLTSYVFEVCDSLLNICPIGDISMGEPQLVGEEERREGTELELVACSGRGKNGALSVLQRSVRPQLVTAFHLPDGVQLQSIQLEWAAVSAAVADPYVCVQSACGRATVLALRELRPRDPMSARLAPTRQGVPARPALVRAMPYRDLSGLFTSTDVLENVQVKGEFSGKMKAGKNVKAEGFKPGAVYELNDDDELLYGGDQTPASMASIMLAEQSKNPGVPRRISRWWKRHLADIKPSFWLFVVRDNGNLEIYSLPEMRLSFLVRDVCAGHRVGNTHTMSLSRLSSISTTNFIKIRLVVLEVHCNKHTYI</sequence>
<dbReference type="Pfam" id="PF10433">
    <property type="entry name" value="Beta-prop_RSE1_1st"/>
    <property type="match status" value="1"/>
</dbReference>
<evidence type="ECO:0000313" key="2">
    <source>
        <dbReference type="EMBL" id="KPJ05659.1"/>
    </source>
</evidence>
<dbReference type="Proteomes" id="UP000053268">
    <property type="component" value="Unassembled WGS sequence"/>
</dbReference>
<dbReference type="STRING" id="66420.A0A0N1IB36"/>
<dbReference type="PANTHER" id="PTHR10644">
    <property type="entry name" value="DNA REPAIR/RNA PROCESSING CPSF FAMILY"/>
    <property type="match status" value="1"/>
</dbReference>